<dbReference type="AlphaFoldDB" id="A0A0F7PCD6"/>
<keyword evidence="4" id="KW-1185">Reference proteome</keyword>
<dbReference type="Proteomes" id="UP000060390">
    <property type="component" value="Chromosome"/>
</dbReference>
<evidence type="ECO:0000313" key="3">
    <source>
        <dbReference type="Proteomes" id="UP000060390"/>
    </source>
</evidence>
<protein>
    <submittedName>
        <fullName evidence="1">Uncharacterized protein</fullName>
    </submittedName>
</protein>
<reference evidence="1 4" key="1">
    <citation type="journal article" date="2015" name="ISME J.">
        <title>Elemental sulfur and acetate can support life of a novel strictly anaerobic haloarchaeon.</title>
        <authorList>
            <person name="Sorokin D.Y."/>
            <person name="Kublanov I.V."/>
            <person name="Gavrilov S.N."/>
            <person name="Rojo D."/>
            <person name="Roman P."/>
            <person name="Golyshin P.N."/>
            <person name="Slepak V.Z."/>
            <person name="Smedile F."/>
            <person name="Ferrer M."/>
            <person name="Messina E."/>
            <person name="La Cono V."/>
            <person name="Yakimov M.M."/>
        </authorList>
    </citation>
    <scope>NUCLEOTIDE SEQUENCE [LARGE SCALE GENOMIC DNA]</scope>
    <source>
        <strain evidence="1 4">HSR2</strain>
    </source>
</reference>
<reference evidence="2 3" key="3">
    <citation type="journal article" date="2016" name="Stand. Genomic Sci.">
        <title>Complete genome sequence of 'Halanaeroarchaeum sulfurireducens' M27-SA2, a sulfur-reducing and acetate-oxidizing haloarchaeon from the deep-sea hypersaline anoxic lake Medee.</title>
        <authorList>
            <person name="Messina E."/>
            <person name="Sorokin D.Y."/>
            <person name="Kublanov I.V."/>
            <person name="Toshchakov S."/>
            <person name="Lopatina A."/>
            <person name="Arcadi E."/>
            <person name="Smedile F."/>
            <person name="La Spada G."/>
            <person name="La Cono V."/>
            <person name="Yakimov M.M."/>
        </authorList>
    </citation>
    <scope>NUCLEOTIDE SEQUENCE [LARGE SCALE GENOMIC DNA]</scope>
    <source>
        <strain evidence="2 3">M27-SA2</strain>
    </source>
</reference>
<dbReference type="EMBL" id="CP008874">
    <property type="protein sequence ID" value="AKH97018.1"/>
    <property type="molecule type" value="Genomic_DNA"/>
</dbReference>
<dbReference type="EMBL" id="CP011564">
    <property type="protein sequence ID" value="ALG81419.1"/>
    <property type="molecule type" value="Genomic_DNA"/>
</dbReference>
<name>A0A0F7PCD6_9EURY</name>
<reference evidence="3" key="2">
    <citation type="submission" date="2015-05" db="EMBL/GenBank/DDBJ databases">
        <title>Complete genome sequence of Halanaeroarchaeum sulfurireducens type strain M27-SA2, a sulfate-reducer haloarchaeon from marine anoxic lake Medee.</title>
        <authorList>
            <person name="Messina E."/>
            <person name="Kublanov I.V."/>
            <person name="Toshchakov S."/>
            <person name="Arcadi E."/>
            <person name="La Spada G."/>
            <person name="La Cono V."/>
            <person name="Yakimov M.M."/>
        </authorList>
    </citation>
    <scope>NUCLEOTIDE SEQUENCE [LARGE SCALE GENOMIC DNA]</scope>
    <source>
        <strain evidence="3">M27-SA2</strain>
    </source>
</reference>
<accession>A0A0F7PCD6</accession>
<evidence type="ECO:0000313" key="2">
    <source>
        <dbReference type="EMBL" id="ALG81419.1"/>
    </source>
</evidence>
<dbReference type="HOGENOM" id="CLU_2340038_0_0_2"/>
<sequence length="97" mass="10623">MTSHHLTHAMTVVSPGDRIWYTEEVSYHPGVPSHRHTHTALVFGFVTEQMKRRTFVATTDGLGTVLLAGCFGSDDGTDDGSTASGTFRLLMASRKRN</sequence>
<dbReference type="KEGG" id="hsu:HLASF_0519"/>
<dbReference type="KEGG" id="hsf:HLASA_0516"/>
<proteinExistence type="predicted"/>
<organism evidence="1 4">
    <name type="scientific">Halanaeroarchaeum sulfurireducens</name>
    <dbReference type="NCBI Taxonomy" id="1604004"/>
    <lineage>
        <taxon>Archaea</taxon>
        <taxon>Methanobacteriati</taxon>
        <taxon>Methanobacteriota</taxon>
        <taxon>Stenosarchaea group</taxon>
        <taxon>Halobacteria</taxon>
        <taxon>Halobacteriales</taxon>
        <taxon>Halobacteriaceae</taxon>
        <taxon>Halanaeroarchaeum</taxon>
    </lineage>
</organism>
<evidence type="ECO:0000313" key="4">
    <source>
        <dbReference type="Proteomes" id="UP000069906"/>
    </source>
</evidence>
<evidence type="ECO:0000313" key="1">
    <source>
        <dbReference type="EMBL" id="AKH97018.1"/>
    </source>
</evidence>
<gene>
    <name evidence="2" type="ORF">HLASA_0516</name>
    <name evidence="1" type="ORF">HLASF_0519</name>
</gene>
<dbReference type="Proteomes" id="UP000069906">
    <property type="component" value="Chromosome"/>
</dbReference>